<name>A0A6J7WR36_9CAUD</name>
<protein>
    <submittedName>
        <fullName evidence="2">Uncharacterized protein</fullName>
    </submittedName>
</protein>
<reference evidence="2" key="1">
    <citation type="submission" date="2020-05" db="EMBL/GenBank/DDBJ databases">
        <authorList>
            <person name="Chiriac C."/>
            <person name="Salcher M."/>
            <person name="Ghai R."/>
            <person name="Kavagutti S V."/>
        </authorList>
    </citation>
    <scope>NUCLEOTIDE SEQUENCE</scope>
</reference>
<accession>A0A6J7WR36</accession>
<evidence type="ECO:0000313" key="2">
    <source>
        <dbReference type="EMBL" id="CAB5218564.1"/>
    </source>
</evidence>
<dbReference type="EMBL" id="LR796224">
    <property type="protein sequence ID" value="CAB4128269.1"/>
    <property type="molecule type" value="Genomic_DNA"/>
</dbReference>
<dbReference type="EMBL" id="LR798264">
    <property type="protein sequence ID" value="CAB5218564.1"/>
    <property type="molecule type" value="Genomic_DNA"/>
</dbReference>
<sequence>METYLILGNTLIMKPAGAGDEVGIVTVNGIDYHVIRDERQLVSINYEKVAEDYVDFSANVEAHIITHQKMTAWQKTQHGFENFKTIKDNTTVYIIADVPLFAYRAYDATCWQYCTGDEIENCQHYSPWYPAEIQPSADHFTQWVISSIEVK</sequence>
<organism evidence="2">
    <name type="scientific">uncultured Caudovirales phage</name>
    <dbReference type="NCBI Taxonomy" id="2100421"/>
    <lineage>
        <taxon>Viruses</taxon>
        <taxon>Duplodnaviria</taxon>
        <taxon>Heunggongvirae</taxon>
        <taxon>Uroviricota</taxon>
        <taxon>Caudoviricetes</taxon>
        <taxon>Peduoviridae</taxon>
        <taxon>Maltschvirus</taxon>
        <taxon>Maltschvirus maltsch</taxon>
    </lineage>
</organism>
<evidence type="ECO:0000313" key="1">
    <source>
        <dbReference type="EMBL" id="CAB4128269.1"/>
    </source>
</evidence>
<proteinExistence type="predicted"/>
<gene>
    <name evidence="1" type="ORF">UFOVP107_19</name>
    <name evidence="2" type="ORF">UFOVP214_32</name>
</gene>